<evidence type="ECO:0000313" key="2">
    <source>
        <dbReference type="Proteomes" id="UP000010474"/>
    </source>
</evidence>
<gene>
    <name evidence="1" type="ordered locus">Anacy_2792</name>
</gene>
<dbReference type="RefSeq" id="WP_015214859.1">
    <property type="nucleotide sequence ID" value="NC_019771.1"/>
</dbReference>
<name>K9ZGD0_ANACC</name>
<protein>
    <submittedName>
        <fullName evidence="1">Uncharacterized protein</fullName>
    </submittedName>
</protein>
<proteinExistence type="predicted"/>
<dbReference type="EMBL" id="CP003659">
    <property type="protein sequence ID" value="AFZ58226.1"/>
    <property type="molecule type" value="Genomic_DNA"/>
</dbReference>
<dbReference type="PATRIC" id="fig|272123.3.peg.3048"/>
<dbReference type="eggNOG" id="ENOG5033P54">
    <property type="taxonomic scope" value="Bacteria"/>
</dbReference>
<dbReference type="AlphaFoldDB" id="K9ZGD0"/>
<dbReference type="OrthoDB" id="564869at2"/>
<dbReference type="KEGG" id="acy:Anacy_2792"/>
<dbReference type="Proteomes" id="UP000010474">
    <property type="component" value="Chromosome"/>
</dbReference>
<dbReference type="HOGENOM" id="CLU_1444876_0_0_3"/>
<evidence type="ECO:0000313" key="1">
    <source>
        <dbReference type="EMBL" id="AFZ58226.1"/>
    </source>
</evidence>
<reference evidence="2" key="1">
    <citation type="journal article" date="2013" name="Proc. Natl. Acad. Sci. U.S.A.">
        <title>Improving the coverage of the cyanobacterial phylum using diversity-driven genome sequencing.</title>
        <authorList>
            <person name="Shih P.M."/>
            <person name="Wu D."/>
            <person name="Latifi A."/>
            <person name="Axen S.D."/>
            <person name="Fewer D.P."/>
            <person name="Talla E."/>
            <person name="Calteau A."/>
            <person name="Cai F."/>
            <person name="Tandeau de Marsac N."/>
            <person name="Rippka R."/>
            <person name="Herdman M."/>
            <person name="Sivonen K."/>
            <person name="Coursin T."/>
            <person name="Laurent T."/>
            <person name="Goodwin L."/>
            <person name="Nolan M."/>
            <person name="Davenport K.W."/>
            <person name="Han C.S."/>
            <person name="Rubin E.M."/>
            <person name="Eisen J.A."/>
            <person name="Woyke T."/>
            <person name="Gugger M."/>
            <person name="Kerfeld C.A."/>
        </authorList>
    </citation>
    <scope>NUCLEOTIDE SEQUENCE [LARGE SCALE GENOMIC DNA]</scope>
    <source>
        <strain evidence="2">ATCC 27899 / PCC 7122</strain>
    </source>
</reference>
<organism evidence="1 2">
    <name type="scientific">Anabaena cylindrica (strain ATCC 27899 / PCC 7122)</name>
    <dbReference type="NCBI Taxonomy" id="272123"/>
    <lineage>
        <taxon>Bacteria</taxon>
        <taxon>Bacillati</taxon>
        <taxon>Cyanobacteriota</taxon>
        <taxon>Cyanophyceae</taxon>
        <taxon>Nostocales</taxon>
        <taxon>Nostocaceae</taxon>
        <taxon>Anabaena</taxon>
    </lineage>
</organism>
<sequence length="187" mass="20868">MFDNLFNNLKDFVESKVKEGVGELEKLLAIPEPAAPFTTIYKFPITEPTITKGGIAVAGENLQIEAYKDENQPFFNTTETLRNVILFEVPEPNLKECVLACQFSAKAVNAAQSINVSLGFSKKGEWTTTKGWFKGVSVSDDFCFYEVRAYFKKETDPMNIQISVKFESPGILLIRDIELLQAPVKAG</sequence>
<accession>K9ZGD0</accession>
<keyword evidence="2" id="KW-1185">Reference proteome</keyword>